<reference evidence="1 4" key="2">
    <citation type="submission" date="2021-08" db="EMBL/GenBank/DDBJ databases">
        <title>Complete genome sequence of the strain Aneurinibacillus thermoaerophilus CCM 8960.</title>
        <authorList>
            <person name="Musilova J."/>
            <person name="Kourilova X."/>
            <person name="Pernicova I."/>
            <person name="Bezdicek M."/>
            <person name="Lengerova M."/>
            <person name="Obruca S."/>
            <person name="Sedlar K."/>
        </authorList>
    </citation>
    <scope>NUCLEOTIDE SEQUENCE [LARGE SCALE GENOMIC DNA]</scope>
    <source>
        <strain evidence="1 4">CCM 8960</strain>
        <plasmid evidence="1 4">pAT1</plasmid>
    </source>
</reference>
<gene>
    <name evidence="1" type="ORF">K3F53_18785</name>
    <name evidence="2" type="ORF">SAMN04489735_10454</name>
</gene>
<evidence type="ECO:0000313" key="3">
    <source>
        <dbReference type="Proteomes" id="UP000198956"/>
    </source>
</evidence>
<evidence type="ECO:0000313" key="4">
    <source>
        <dbReference type="Proteomes" id="UP000826616"/>
    </source>
</evidence>
<dbReference type="OrthoDB" id="2678823at2"/>
<dbReference type="GeneID" id="97143430"/>
<dbReference type="RefSeq" id="WP_091261239.1">
    <property type="nucleotide sequence ID" value="NZ_CP080765.1"/>
</dbReference>
<dbReference type="AlphaFoldDB" id="A0A1G8EJX2"/>
<evidence type="ECO:0000313" key="1">
    <source>
        <dbReference type="EMBL" id="QYY44782.1"/>
    </source>
</evidence>
<dbReference type="Proteomes" id="UP000198956">
    <property type="component" value="Unassembled WGS sequence"/>
</dbReference>
<organism evidence="2 3">
    <name type="scientific">Aneurinibacillus thermoaerophilus</name>
    <dbReference type="NCBI Taxonomy" id="143495"/>
    <lineage>
        <taxon>Bacteria</taxon>
        <taxon>Bacillati</taxon>
        <taxon>Bacillota</taxon>
        <taxon>Bacilli</taxon>
        <taxon>Bacillales</taxon>
        <taxon>Paenibacillaceae</taxon>
        <taxon>Aneurinibacillus group</taxon>
        <taxon>Aneurinibacillus</taxon>
    </lineage>
</organism>
<evidence type="ECO:0000313" key="2">
    <source>
        <dbReference type="EMBL" id="SDH70177.1"/>
    </source>
</evidence>
<proteinExistence type="predicted"/>
<protein>
    <recommendedName>
        <fullName evidence="5">Phage tail tube protein</fullName>
    </recommendedName>
</protein>
<dbReference type="Proteomes" id="UP000826616">
    <property type="component" value="Plasmid pAT1"/>
</dbReference>
<sequence length="154" mass="17594">MAAKDGLLGKDLKISYTKTIVSPSGARTTIPFSIETEKFDEKPITERKTKHPIGEPYEHTRTIWKGWEIDLEGEIVDTTPDDLIEELELAHRHNTLIPELEVITTETYLDGTVRKYKYTADGGVRIVEFEKSGDGGDNARKFKMKLKAMRRDRI</sequence>
<dbReference type="EMBL" id="FNDE01000045">
    <property type="protein sequence ID" value="SDH70177.1"/>
    <property type="molecule type" value="Genomic_DNA"/>
</dbReference>
<geneLocation type="plasmid" evidence="1 4">
    <name>pAT1</name>
</geneLocation>
<reference evidence="2 3" key="1">
    <citation type="submission" date="2016-10" db="EMBL/GenBank/DDBJ databases">
        <authorList>
            <person name="de Groot N.N."/>
        </authorList>
    </citation>
    <scope>NUCLEOTIDE SEQUENCE [LARGE SCALE GENOMIC DNA]</scope>
    <source>
        <strain evidence="2 3">L 420-91</strain>
    </source>
</reference>
<keyword evidence="1" id="KW-0614">Plasmid</keyword>
<dbReference type="EMBL" id="CP080765">
    <property type="protein sequence ID" value="QYY44782.1"/>
    <property type="molecule type" value="Genomic_DNA"/>
</dbReference>
<evidence type="ECO:0008006" key="5">
    <source>
        <dbReference type="Google" id="ProtNLM"/>
    </source>
</evidence>
<keyword evidence="4" id="KW-1185">Reference proteome</keyword>
<name>A0A1G8EJX2_ANETH</name>
<accession>A0A1G8EJX2</accession>